<dbReference type="Pfam" id="PF15567">
    <property type="entry name" value="Imm35"/>
    <property type="match status" value="1"/>
</dbReference>
<sequence>MFTYPYALKKAQEYLDDSEIPLQITEEGEFAGGWFFCFQSAEFLRTGDPSDQLAGNGPFLIDRNTGELVELGTAEPLENCLKRYTALRSASLPKGSAE</sequence>
<accession>A0ABX0YI96</accession>
<proteinExistence type="predicted"/>
<protein>
    <recommendedName>
        <fullName evidence="1">Immunity protein 35 domain-containing protein</fullName>
    </recommendedName>
</protein>
<keyword evidence="3" id="KW-1185">Reference proteome</keyword>
<evidence type="ECO:0000313" key="2">
    <source>
        <dbReference type="EMBL" id="NJP03042.1"/>
    </source>
</evidence>
<dbReference type="InterPro" id="IPR029082">
    <property type="entry name" value="Imm35"/>
</dbReference>
<organism evidence="2 3">
    <name type="scientific">Pseudomonas quercus</name>
    <dbReference type="NCBI Taxonomy" id="2722792"/>
    <lineage>
        <taxon>Bacteria</taxon>
        <taxon>Pseudomonadati</taxon>
        <taxon>Pseudomonadota</taxon>
        <taxon>Gammaproteobacteria</taxon>
        <taxon>Pseudomonadales</taxon>
        <taxon>Pseudomonadaceae</taxon>
        <taxon>Pseudomonas</taxon>
    </lineage>
</organism>
<comment type="caution">
    <text evidence="2">The sequence shown here is derived from an EMBL/GenBank/DDBJ whole genome shotgun (WGS) entry which is preliminary data.</text>
</comment>
<feature type="domain" description="Immunity protein 35" evidence="1">
    <location>
        <begin position="7"/>
        <end position="78"/>
    </location>
</feature>
<name>A0ABX0YI96_9PSED</name>
<evidence type="ECO:0000259" key="1">
    <source>
        <dbReference type="Pfam" id="PF15567"/>
    </source>
</evidence>
<gene>
    <name evidence="2" type="ORF">HBH25_19540</name>
</gene>
<reference evidence="2 3" key="1">
    <citation type="submission" date="2020-03" db="EMBL/GenBank/DDBJ databases">
        <authorList>
            <person name="Wang L."/>
            <person name="He N."/>
            <person name="Li Y."/>
            <person name="Fang Y."/>
            <person name="Zhang F."/>
        </authorList>
    </citation>
    <scope>NUCLEOTIDE SEQUENCE [LARGE SCALE GENOMIC DNA]</scope>
    <source>
        <strain evidence="3">hsmgli-8</strain>
    </source>
</reference>
<evidence type="ECO:0000313" key="3">
    <source>
        <dbReference type="Proteomes" id="UP000746535"/>
    </source>
</evidence>
<dbReference type="RefSeq" id="WP_168085617.1">
    <property type="nucleotide sequence ID" value="NZ_JAAVJI010000015.1"/>
</dbReference>
<dbReference type="EMBL" id="JAAVJI010000015">
    <property type="protein sequence ID" value="NJP03042.1"/>
    <property type="molecule type" value="Genomic_DNA"/>
</dbReference>
<dbReference type="Proteomes" id="UP000746535">
    <property type="component" value="Unassembled WGS sequence"/>
</dbReference>